<name>A0A4Z1TCV0_GIAMU</name>
<evidence type="ECO:0000313" key="2">
    <source>
        <dbReference type="Proteomes" id="UP000315496"/>
    </source>
</evidence>
<comment type="caution">
    <text evidence="1">The sequence shown here is derived from an EMBL/GenBank/DDBJ whole genome shotgun (WGS) entry which is preliminary data.</text>
</comment>
<protein>
    <submittedName>
        <fullName evidence="1">Uncharacterized protein</fullName>
    </submittedName>
</protein>
<accession>A0A4Z1TCV0</accession>
<reference evidence="1 2" key="1">
    <citation type="submission" date="2019-05" db="EMBL/GenBank/DDBJ databases">
        <title>The compact genome of Giardia muris reveals important steps in the evolution of intestinal protozoan parasites.</title>
        <authorList>
            <person name="Xu F."/>
            <person name="Jimenez-Gonzalez A."/>
            <person name="Einarsson E."/>
            <person name="Astvaldsson A."/>
            <person name="Peirasmaki D."/>
            <person name="Eckmann L."/>
            <person name="Andersson J.O."/>
            <person name="Svard S.G."/>
            <person name="Jerlstrom-Hultqvist J."/>
        </authorList>
    </citation>
    <scope>NUCLEOTIDE SEQUENCE [LARGE SCALE GENOMIC DNA]</scope>
    <source>
        <strain evidence="1 2">Roberts-Thomson</strain>
    </source>
</reference>
<organism evidence="1 2">
    <name type="scientific">Giardia muris</name>
    <dbReference type="NCBI Taxonomy" id="5742"/>
    <lineage>
        <taxon>Eukaryota</taxon>
        <taxon>Metamonada</taxon>
        <taxon>Diplomonadida</taxon>
        <taxon>Hexamitidae</taxon>
        <taxon>Giardiinae</taxon>
        <taxon>Giardia</taxon>
    </lineage>
</organism>
<sequence length="149" mass="16896">MYHTYHNVTEMPLTIPSTMNRTSQEVNHVEGTFHPQQYAISSPIVPNEAQMMTPTEGRSPNNQVTPQTMATISNTFYPIPLDKGIPVEDLRFKLASHGRLVDRMFIERNAFSESLDGAFQPHSMYSKHSPALPQLYSNGWGKDRRLPGH</sequence>
<gene>
    <name evidence="1" type="ORF">GMRT_21160</name>
</gene>
<proteinExistence type="predicted"/>
<evidence type="ECO:0000313" key="1">
    <source>
        <dbReference type="EMBL" id="TNJ30331.1"/>
    </source>
</evidence>
<dbReference type="Proteomes" id="UP000315496">
    <property type="component" value="Chromosome 1"/>
</dbReference>
<dbReference type="VEuPathDB" id="GiardiaDB:GMRT_21160"/>
<dbReference type="EMBL" id="VDLU01000001">
    <property type="protein sequence ID" value="TNJ30331.1"/>
    <property type="molecule type" value="Genomic_DNA"/>
</dbReference>
<keyword evidence="2" id="KW-1185">Reference proteome</keyword>
<dbReference type="AlphaFoldDB" id="A0A4Z1TCV0"/>